<dbReference type="Proteomes" id="UP001054837">
    <property type="component" value="Unassembled WGS sequence"/>
</dbReference>
<proteinExistence type="predicted"/>
<evidence type="ECO:0000313" key="2">
    <source>
        <dbReference type="Proteomes" id="UP001054837"/>
    </source>
</evidence>
<dbReference type="EMBL" id="BPLQ01003263">
    <property type="protein sequence ID" value="GIX99021.1"/>
    <property type="molecule type" value="Genomic_DNA"/>
</dbReference>
<protein>
    <submittedName>
        <fullName evidence="1">Uncharacterized protein</fullName>
    </submittedName>
</protein>
<organism evidence="1 2">
    <name type="scientific">Caerostris darwini</name>
    <dbReference type="NCBI Taxonomy" id="1538125"/>
    <lineage>
        <taxon>Eukaryota</taxon>
        <taxon>Metazoa</taxon>
        <taxon>Ecdysozoa</taxon>
        <taxon>Arthropoda</taxon>
        <taxon>Chelicerata</taxon>
        <taxon>Arachnida</taxon>
        <taxon>Araneae</taxon>
        <taxon>Araneomorphae</taxon>
        <taxon>Entelegynae</taxon>
        <taxon>Araneoidea</taxon>
        <taxon>Araneidae</taxon>
        <taxon>Caerostris</taxon>
    </lineage>
</organism>
<accession>A0AAV4PS88</accession>
<name>A0AAV4PS88_9ARAC</name>
<dbReference type="AlphaFoldDB" id="A0AAV4PS88"/>
<comment type="caution">
    <text evidence="1">The sequence shown here is derived from an EMBL/GenBank/DDBJ whole genome shotgun (WGS) entry which is preliminary data.</text>
</comment>
<reference evidence="1 2" key="1">
    <citation type="submission" date="2021-06" db="EMBL/GenBank/DDBJ databases">
        <title>Caerostris darwini draft genome.</title>
        <authorList>
            <person name="Kono N."/>
            <person name="Arakawa K."/>
        </authorList>
    </citation>
    <scope>NUCLEOTIDE SEQUENCE [LARGE SCALE GENOMIC DNA]</scope>
</reference>
<gene>
    <name evidence="1" type="ORF">CDAR_518901</name>
</gene>
<evidence type="ECO:0000313" key="1">
    <source>
        <dbReference type="EMBL" id="GIX99021.1"/>
    </source>
</evidence>
<sequence length="93" mass="10589">MLDKQYPTRKENKNSTYFRNEPVSLLPRALLVRKGKRLANSRTCCICRNGLCFMKQAVYAVVECQFILAICMNSTACQGSLLFDQGFPIPDLH</sequence>
<keyword evidence="2" id="KW-1185">Reference proteome</keyword>